<evidence type="ECO:0000256" key="1">
    <source>
        <dbReference type="SAM" id="MobiDB-lite"/>
    </source>
</evidence>
<dbReference type="EMBL" id="BMAO01034828">
    <property type="protein sequence ID" value="GFQ99252.1"/>
    <property type="molecule type" value="Genomic_DNA"/>
</dbReference>
<reference evidence="2" key="1">
    <citation type="submission" date="2020-07" db="EMBL/GenBank/DDBJ databases">
        <title>Multicomponent nature underlies the extraordinary mechanical properties of spider dragline silk.</title>
        <authorList>
            <person name="Kono N."/>
            <person name="Nakamura H."/>
            <person name="Mori M."/>
            <person name="Yoshida Y."/>
            <person name="Ohtoshi R."/>
            <person name="Malay A.D."/>
            <person name="Moran D.A.P."/>
            <person name="Tomita M."/>
            <person name="Numata K."/>
            <person name="Arakawa K."/>
        </authorList>
    </citation>
    <scope>NUCLEOTIDE SEQUENCE</scope>
</reference>
<keyword evidence="3" id="KW-1185">Reference proteome</keyword>
<organism evidence="2 3">
    <name type="scientific">Trichonephila clavata</name>
    <name type="common">Joro spider</name>
    <name type="synonym">Nephila clavata</name>
    <dbReference type="NCBI Taxonomy" id="2740835"/>
    <lineage>
        <taxon>Eukaryota</taxon>
        <taxon>Metazoa</taxon>
        <taxon>Ecdysozoa</taxon>
        <taxon>Arthropoda</taxon>
        <taxon>Chelicerata</taxon>
        <taxon>Arachnida</taxon>
        <taxon>Araneae</taxon>
        <taxon>Araneomorphae</taxon>
        <taxon>Entelegynae</taxon>
        <taxon>Araneoidea</taxon>
        <taxon>Nephilidae</taxon>
        <taxon>Trichonephila</taxon>
    </lineage>
</organism>
<gene>
    <name evidence="2" type="ORF">TNCT_727371</name>
</gene>
<evidence type="ECO:0000313" key="2">
    <source>
        <dbReference type="EMBL" id="GFQ99252.1"/>
    </source>
</evidence>
<evidence type="ECO:0000313" key="3">
    <source>
        <dbReference type="Proteomes" id="UP000887116"/>
    </source>
</evidence>
<feature type="non-terminal residue" evidence="2">
    <location>
        <position position="1"/>
    </location>
</feature>
<dbReference type="OrthoDB" id="6460599at2759"/>
<sequence length="57" mass="6616">KICKQLDVIPRIPVDKPVLINDQIRTITNLDLQKDEPPPYDSLPPSYEESMRKLNQV</sequence>
<comment type="caution">
    <text evidence="2">The sequence shown here is derived from an EMBL/GenBank/DDBJ whole genome shotgun (WGS) entry which is preliminary data.</text>
</comment>
<dbReference type="Proteomes" id="UP000887116">
    <property type="component" value="Unassembled WGS sequence"/>
</dbReference>
<proteinExistence type="predicted"/>
<accession>A0A8X6G9X2</accession>
<protein>
    <submittedName>
        <fullName evidence="2">Uncharacterized protein</fullName>
    </submittedName>
</protein>
<dbReference type="AlphaFoldDB" id="A0A8X6G9X2"/>
<feature type="region of interest" description="Disordered" evidence="1">
    <location>
        <begin position="30"/>
        <end position="57"/>
    </location>
</feature>
<name>A0A8X6G9X2_TRICU</name>